<name>A0A0K1JNY6_9MICO</name>
<organism evidence="2 3">
    <name type="scientific">Luteipulveratus mongoliensis</name>
    <dbReference type="NCBI Taxonomy" id="571913"/>
    <lineage>
        <taxon>Bacteria</taxon>
        <taxon>Bacillati</taxon>
        <taxon>Actinomycetota</taxon>
        <taxon>Actinomycetes</taxon>
        <taxon>Micrococcales</taxon>
        <taxon>Dermacoccaceae</taxon>
        <taxon>Luteipulveratus</taxon>
    </lineage>
</organism>
<proteinExistence type="predicted"/>
<evidence type="ECO:0000313" key="2">
    <source>
        <dbReference type="EMBL" id="AKU18298.1"/>
    </source>
</evidence>
<evidence type="ECO:0000256" key="1">
    <source>
        <dbReference type="SAM" id="SignalP"/>
    </source>
</evidence>
<dbReference type="Proteomes" id="UP000066480">
    <property type="component" value="Chromosome"/>
</dbReference>
<feature type="signal peptide" evidence="1">
    <location>
        <begin position="1"/>
        <end position="26"/>
    </location>
</feature>
<accession>A0A0K1JNY6</accession>
<protein>
    <submittedName>
        <fullName evidence="2">Uncharacterized protein</fullName>
    </submittedName>
</protein>
<keyword evidence="1" id="KW-0732">Signal</keyword>
<evidence type="ECO:0000313" key="3">
    <source>
        <dbReference type="Proteomes" id="UP000066480"/>
    </source>
</evidence>
<dbReference type="KEGG" id="lmoi:VV02_24730"/>
<gene>
    <name evidence="2" type="ORF">VV02_24730</name>
</gene>
<sequence length="208" mass="22704">MMRNKIAGVGLAFAAVIVTGTGGAEAVAQDGPSAPAAVATHDGVVERTYADGTRQVTDTKSDGSMVDTITLTDGSQSILEVSAPMEVSDPKLAASGWKERRWKTQRHIGSWWNGPYWYFNTYGSWRYNGSQMISGDKRCGENGGVGYSLENYACYRERQRNNSMDTVDKTSVSVLVHGSPVKTNKWSRTRSWVSGSIQRFYDGANGNI</sequence>
<keyword evidence="3" id="KW-1185">Reference proteome</keyword>
<feature type="chain" id="PRO_5005462171" evidence="1">
    <location>
        <begin position="27"/>
        <end position="208"/>
    </location>
</feature>
<dbReference type="AlphaFoldDB" id="A0A0K1JNY6"/>
<reference evidence="2 3" key="1">
    <citation type="submission" date="2015-03" db="EMBL/GenBank/DDBJ databases">
        <title>Luteipulveratus halotolerans sp. nov., a novel actinobacterium (Dermacoccaceae) from Sarawak, Malaysia.</title>
        <authorList>
            <person name="Juboi H."/>
            <person name="Basik A."/>
            <person name="Shamsul S.S."/>
            <person name="Arnold P."/>
            <person name="Schmitt E.K."/>
            <person name="Sanglier J.-J."/>
            <person name="Yeo T."/>
        </authorList>
    </citation>
    <scope>NUCLEOTIDE SEQUENCE [LARGE SCALE GENOMIC DNA]</scope>
    <source>
        <strain evidence="2 3">MN07-A0370</strain>
    </source>
</reference>
<dbReference type="RefSeq" id="WP_052595971.1">
    <property type="nucleotide sequence ID" value="NZ_CP011112.1"/>
</dbReference>
<dbReference type="EMBL" id="CP011112">
    <property type="protein sequence ID" value="AKU18298.1"/>
    <property type="molecule type" value="Genomic_DNA"/>
</dbReference>